<feature type="region of interest" description="Disordered" evidence="1">
    <location>
        <begin position="34"/>
        <end position="91"/>
    </location>
</feature>
<accession>A0A5N6K7P2</accession>
<evidence type="ECO:0000313" key="4">
    <source>
        <dbReference type="Proteomes" id="UP000326757"/>
    </source>
</evidence>
<feature type="compositionally biased region" description="Low complexity" evidence="1">
    <location>
        <begin position="816"/>
        <end position="833"/>
    </location>
</feature>
<dbReference type="OrthoDB" id="5302380at2759"/>
<dbReference type="EMBL" id="VIGI01000006">
    <property type="protein sequence ID" value="KAB8298760.1"/>
    <property type="molecule type" value="Genomic_DNA"/>
</dbReference>
<feature type="compositionally biased region" description="Pro residues" evidence="1">
    <location>
        <begin position="871"/>
        <end position="884"/>
    </location>
</feature>
<protein>
    <recommendedName>
        <fullName evidence="2">DUF8004 domain-containing protein</fullName>
    </recommendedName>
</protein>
<feature type="region of interest" description="Disordered" evidence="1">
    <location>
        <begin position="133"/>
        <end position="155"/>
    </location>
</feature>
<sequence>MSGRSAYVRKVKVDKSNKAGYDYLNKDDALKTKEHTPSIKSDPSISEFSRGDYGDTSNFAEHSDMMKSDEPSSRSVHSGHYEAEYNNNPGYARIRRPEVPIIETSGIEKSAFRSKMEKGSENFRHNLANVFKKKKGSKEESHEVQPETPTGEKDEINEEIRQGLSNNQPASMGSQGAQYERRPPIFKRAATFKGEIAPPVPAKTKIWRQKGQPAVLWDKFDVRDPDLWNFKGDVLVFFDRDVGENVTPQPVFRLTSFSLDNIGSPLIDALLREGITDELETKRITGSYQNDSNSPTPPGSESNRSFDASQISYIITLPAAGNIEGQELLRYKLSWRNVFAVYYDRGIVGYTLHQAMIDMHERYLTIMPRNQTFTHIPVGYTNRLGRFDLRNDPESACSMLIWSEHKKIRWQKGWHEAFAHCAGMYNQVTLLPSWKNVSPTTKLMLDKASVEISTKVAYCEGLLANFDFRSYWPENSSFQSVSSREAFVRLQGFFRNYYSYLFETWPPGAPVSKNVDGWLTRIIVKTLAADFFALYDYLVDRQVIWSNSAEMNSRRTILVRPGSPQFSPNTDGCEFTSMIERFDNHHNFPSIPHPYPKLPDSSPPTHKKFTPLQARRCALSYTEATNIFILGDDYVSNDLVENYMQWEKTDRIGECDPRSARQARWALIYFILQTLSTLVVDTPALAYSDEVEYFLSGKVEQQPLWIDDQFLKLPAEHSRSHCWTVPSTWKIPRGGENSGVEPFPGKLESTATGMSTSSVSSHESVARTATFSEAETANDLETTLTSSVASVADSEASFVTMQPPNHLSIRTRDLSLNKAKSPSSASAPSLSPKPTQSQLPDTVSLFPAPPRQPIEQYHSSKPSEKYYNPVNYPPSLPPKSPLPETPSAHGAKPRHFQNPNRNITAHGSPRVRPSPYQPPSYPASPFPGHDGEIMGLRIHKSASSTPLPSPTISSHPNTFSERSVTGYAPGIEKIDEAAWPSTRNGNGSGSGNTSPVLANFRNHQKQRNTQLSGEPLFKIRDFDELA</sequence>
<name>A0A5N6K7P2_MONLA</name>
<organism evidence="3 4">
    <name type="scientific">Monilinia laxa</name>
    <name type="common">Brown rot fungus</name>
    <name type="synonym">Sclerotinia laxa</name>
    <dbReference type="NCBI Taxonomy" id="61186"/>
    <lineage>
        <taxon>Eukaryota</taxon>
        <taxon>Fungi</taxon>
        <taxon>Dikarya</taxon>
        <taxon>Ascomycota</taxon>
        <taxon>Pezizomycotina</taxon>
        <taxon>Leotiomycetes</taxon>
        <taxon>Helotiales</taxon>
        <taxon>Sclerotiniaceae</taxon>
        <taxon>Monilinia</taxon>
    </lineage>
</organism>
<dbReference type="PANTHER" id="PTHR39601">
    <property type="entry name" value="CHORIOGENIN HMINOR"/>
    <property type="match status" value="1"/>
</dbReference>
<feature type="compositionally biased region" description="Polar residues" evidence="1">
    <location>
        <begin position="284"/>
        <end position="303"/>
    </location>
</feature>
<feature type="compositionally biased region" description="Polar residues" evidence="1">
    <location>
        <begin position="767"/>
        <end position="778"/>
    </location>
</feature>
<evidence type="ECO:0000259" key="2">
    <source>
        <dbReference type="Pfam" id="PF26013"/>
    </source>
</evidence>
<reference evidence="3 4" key="1">
    <citation type="submission" date="2019-06" db="EMBL/GenBank/DDBJ databases">
        <title>Genome Sequence of the Brown Rot Fungal Pathogen Monilinia laxa.</title>
        <authorList>
            <person name="De Miccolis Angelini R.M."/>
            <person name="Landi L."/>
            <person name="Abate D."/>
            <person name="Pollastro S."/>
            <person name="Romanazzi G."/>
            <person name="Faretra F."/>
        </authorList>
    </citation>
    <scope>NUCLEOTIDE SEQUENCE [LARGE SCALE GENOMIC DNA]</scope>
    <source>
        <strain evidence="3 4">Mlax316</strain>
    </source>
</reference>
<evidence type="ECO:0000313" key="3">
    <source>
        <dbReference type="EMBL" id="KAB8298760.1"/>
    </source>
</evidence>
<dbReference type="InterPro" id="IPR058317">
    <property type="entry name" value="DUF8004"/>
</dbReference>
<feature type="region of interest" description="Disordered" evidence="1">
    <location>
        <begin position="816"/>
        <end position="929"/>
    </location>
</feature>
<feature type="region of interest" description="Disordered" evidence="1">
    <location>
        <begin position="733"/>
        <end position="778"/>
    </location>
</feature>
<feature type="domain" description="DUF8004" evidence="2">
    <location>
        <begin position="379"/>
        <end position="468"/>
    </location>
</feature>
<feature type="region of interest" description="Disordered" evidence="1">
    <location>
        <begin position="978"/>
        <end position="1014"/>
    </location>
</feature>
<evidence type="ECO:0000256" key="1">
    <source>
        <dbReference type="SAM" id="MobiDB-lite"/>
    </source>
</evidence>
<proteinExistence type="predicted"/>
<dbReference type="Proteomes" id="UP000326757">
    <property type="component" value="Unassembled WGS sequence"/>
</dbReference>
<feature type="compositionally biased region" description="Basic and acidic residues" evidence="1">
    <location>
        <begin position="61"/>
        <end position="72"/>
    </location>
</feature>
<feature type="compositionally biased region" description="Basic and acidic residues" evidence="1">
    <location>
        <begin position="137"/>
        <end position="155"/>
    </location>
</feature>
<dbReference type="Pfam" id="PF26013">
    <property type="entry name" value="DUF8004"/>
    <property type="match status" value="1"/>
</dbReference>
<gene>
    <name evidence="3" type="ORF">EYC80_000935</name>
</gene>
<feature type="region of interest" description="Disordered" evidence="1">
    <location>
        <begin position="282"/>
        <end position="303"/>
    </location>
</feature>
<feature type="compositionally biased region" description="Pro residues" evidence="1">
    <location>
        <begin position="915"/>
        <end position="925"/>
    </location>
</feature>
<feature type="compositionally biased region" description="Low complexity" evidence="1">
    <location>
        <begin position="749"/>
        <end position="763"/>
    </location>
</feature>
<dbReference type="AlphaFoldDB" id="A0A5N6K7P2"/>
<feature type="region of interest" description="Disordered" evidence="1">
    <location>
        <begin position="941"/>
        <end position="963"/>
    </location>
</feature>
<comment type="caution">
    <text evidence="3">The sequence shown here is derived from an EMBL/GenBank/DDBJ whole genome shotgun (WGS) entry which is preliminary data.</text>
</comment>
<dbReference type="PANTHER" id="PTHR39601:SF2">
    <property type="entry name" value="CHORIOGENIN HMINOR"/>
    <property type="match status" value="1"/>
</dbReference>
<feature type="compositionally biased region" description="Polar residues" evidence="1">
    <location>
        <begin position="38"/>
        <end position="47"/>
    </location>
</feature>
<feature type="compositionally biased region" description="Low complexity" evidence="1">
    <location>
        <begin position="941"/>
        <end position="956"/>
    </location>
</feature>
<keyword evidence="4" id="KW-1185">Reference proteome</keyword>